<evidence type="ECO:0000259" key="2">
    <source>
        <dbReference type="PROSITE" id="PS51192"/>
    </source>
</evidence>
<evidence type="ECO:0000259" key="3">
    <source>
        <dbReference type="PROSITE" id="PS51194"/>
    </source>
</evidence>
<dbReference type="PROSITE" id="PS51194">
    <property type="entry name" value="HELICASE_CTER"/>
    <property type="match status" value="1"/>
</dbReference>
<dbReference type="InterPro" id="IPR014001">
    <property type="entry name" value="Helicase_ATP-bd"/>
</dbReference>
<dbReference type="SMART" id="SM00490">
    <property type="entry name" value="HELICc"/>
    <property type="match status" value="1"/>
</dbReference>
<dbReference type="InterPro" id="IPR027417">
    <property type="entry name" value="P-loop_NTPase"/>
</dbReference>
<feature type="domain" description="Helicase C-terminal" evidence="3">
    <location>
        <begin position="1261"/>
        <end position="1417"/>
    </location>
</feature>
<name>A0A221KBC7_VITFI</name>
<gene>
    <name evidence="4" type="ORF">VITFI_CDS0547</name>
</gene>
<evidence type="ECO:0000313" key="5">
    <source>
        <dbReference type="Proteomes" id="UP000199729"/>
    </source>
</evidence>
<sequence>MALPVLHRAVTLVLALGAGFRPRTWVAQQLNTQARADVLQLPQRYPPDDVRIALLALQKSGWVELEASRYNTAELWRLRPSAVAVVYPMMFVRASVQHWRQWLAEADGYANRHGQGMLYSPTAAIALARLEALAGSDEATLLGLTQRFAFSMSTSEMLASAVGDIIDVDLLPMLDVSVQSSLLTSLVSAQITALQPPPFALAPVVTEFLEAETGPDSWRLRLAWGLCQVLSGVSDGLESVLAPLPDPEQAATMGLDTLDLAVIAQATRAMQDAQAGRWTNAETRFEEALKAHRAAHNARAKHGLGSTWGATLYVMTLLRLGGAERQARALKFCLNEGGKREPVADIAEGVMALAIQVRQGDAPANDRMFWPNSMRSPSWLSSLDLWRWLMRAWLKTGTEPTPLSARDLDAYAVLHERLTEAGLHAPARWLESARAALEVQALPPDFFIQSVQTSWQSTLEALQALIGGDDQTRTKPTATDPDTRLLWGLDLASDGSVRELAPYEQRRSARGWSRPKGVALSRFHRNPAPLDADDAKIVATLRQDTNTRIFRLDLSEALPALVGHPRVVIAPALDTLVDIVEAIPELDVTHQPARPGELQAVRVRMVPYIDPTGGSALQGVAAVSASHQRELDTLKSMRILPKTPQRARLYRLNVAQRRVALLLGMQGLTLPAEGLAQLEPILAGLGAHFQIHSDASPVQAGRELPANVRLRAELQPQGDGVLLRLVAAPFGPDYPAGPRPIPGQGRTRLVVALGGETLGVQRHLEAELANLETVLDACPMLSPVSPGAPCEWVLDTPEDALALLERLPTLNALQGMDWPKGRPLRVDSASLPQLRLNLRTSSEWFELDGRLKVDEQLVLGLQQLFQLAQQHSRFVPMGEGRYLALTQDLRERLEDLAAVGEVGKREEGSGTTLRVPAVAAPWLEQAAAGTQLVTDAGFQQRLERFETAQAVVPVVPHTLQASLRPYQEEGFEWAMRLAHAGLGACLADDMGLGKTVQALAVLLARSSQGPALVVAPTSLLGNWRSEARKFAPTLRVSIYAEGGPERAAQVGTLGPGRVLLVSYPMLQIDQTVFAAKSWATLVLDEAQAIKNASAKRSQAVFELQADFRLALSGTPIENRLAELWSIMRACNPGLLGTPQQFNERFAGPIERQRDRGAQRRLRRLIAPFVLRRTKSQVLTDLPPRTELIHKVEPEAIEQAHYEALRREVLAATEASLATAPVGQAHFNVLAGLTKLRRAACDPRLVNSQLSAAGAKVRAFGELAAELVANGHKALVFSQFVDFLALLKAPLDAAGIPYQYLDGSTPAAERTRRVEAFQAGQGDFFLISLKAGGFGLNLTVADYVVIADPWWNPAAEDQATGRAHRMGQQRPVTVYRLVNQGTLEDKIIALHQQKRELADLLLEGQETAVIPDAQALLALMRNDES</sequence>
<dbReference type="Gene3D" id="3.40.50.300">
    <property type="entry name" value="P-loop containing nucleotide triphosphate hydrolases"/>
    <property type="match status" value="1"/>
</dbReference>
<dbReference type="CDD" id="cd18793">
    <property type="entry name" value="SF2_C_SNF"/>
    <property type="match status" value="1"/>
</dbReference>
<keyword evidence="1" id="KW-0378">Hydrolase</keyword>
<evidence type="ECO:0008006" key="6">
    <source>
        <dbReference type="Google" id="ProtNLM"/>
    </source>
</evidence>
<accession>A0A221KBC7</accession>
<reference evidence="4 5" key="1">
    <citation type="submission" date="2017-07" db="EMBL/GenBank/DDBJ databases">
        <title>Complete Genome Sequence of the cosmetic ferment Vitreoscilla filiformis (ATCC15551).</title>
        <authorList>
            <person name="Contreras S."/>
            <person name="Sagory-Zalkind P."/>
            <person name="Blanquart H."/>
            <person name="Iltis A."/>
            <person name="Morand S.C."/>
        </authorList>
    </citation>
    <scope>NUCLEOTIDE SEQUENCE [LARGE SCALE GENOMIC DNA]</scope>
    <source>
        <strain evidence="4 5">ATCC 15551</strain>
    </source>
</reference>
<dbReference type="InterPro" id="IPR001650">
    <property type="entry name" value="Helicase_C-like"/>
</dbReference>
<dbReference type="OrthoDB" id="9760715at2"/>
<dbReference type="SUPFAM" id="SSF52540">
    <property type="entry name" value="P-loop containing nucleoside triphosphate hydrolases"/>
    <property type="match status" value="2"/>
</dbReference>
<organism evidence="4 5">
    <name type="scientific">Vitreoscilla filiformis</name>
    <dbReference type="NCBI Taxonomy" id="63"/>
    <lineage>
        <taxon>Bacteria</taxon>
        <taxon>Pseudomonadati</taxon>
        <taxon>Pseudomonadota</taxon>
        <taxon>Betaproteobacteria</taxon>
        <taxon>Neisseriales</taxon>
        <taxon>Neisseriaceae</taxon>
        <taxon>Vitreoscilla</taxon>
    </lineage>
</organism>
<dbReference type="Proteomes" id="UP000199729">
    <property type="component" value="Chromosome"/>
</dbReference>
<dbReference type="InterPro" id="IPR000330">
    <property type="entry name" value="SNF2_N"/>
</dbReference>
<dbReference type="PROSITE" id="PS51192">
    <property type="entry name" value="HELICASE_ATP_BIND_1"/>
    <property type="match status" value="1"/>
</dbReference>
<dbReference type="InterPro" id="IPR038718">
    <property type="entry name" value="SNF2-like_sf"/>
</dbReference>
<evidence type="ECO:0000313" key="4">
    <source>
        <dbReference type="EMBL" id="ASM76326.1"/>
    </source>
</evidence>
<dbReference type="InterPro" id="IPR049730">
    <property type="entry name" value="SNF2/RAD54-like_C"/>
</dbReference>
<dbReference type="GO" id="GO:0004386">
    <property type="term" value="F:helicase activity"/>
    <property type="evidence" value="ECO:0007669"/>
    <property type="project" value="UniProtKB-KW"/>
</dbReference>
<feature type="domain" description="Helicase ATP-binding" evidence="2">
    <location>
        <begin position="975"/>
        <end position="1133"/>
    </location>
</feature>
<dbReference type="KEGG" id="vff:VITFI_CDS0547"/>
<dbReference type="Pfam" id="PF00176">
    <property type="entry name" value="SNF2-rel_dom"/>
    <property type="match status" value="1"/>
</dbReference>
<dbReference type="EMBL" id="CP022423">
    <property type="protein sequence ID" value="ASM76326.1"/>
    <property type="molecule type" value="Genomic_DNA"/>
</dbReference>
<dbReference type="GO" id="GO:0016787">
    <property type="term" value="F:hydrolase activity"/>
    <property type="evidence" value="ECO:0007669"/>
    <property type="project" value="UniProtKB-KW"/>
</dbReference>
<evidence type="ECO:0000256" key="1">
    <source>
        <dbReference type="ARBA" id="ARBA00022801"/>
    </source>
</evidence>
<dbReference type="RefSeq" id="WP_089415708.1">
    <property type="nucleotide sequence ID" value="NZ_CP022423.1"/>
</dbReference>
<protein>
    <recommendedName>
        <fullName evidence="6">Helicase SNF2</fullName>
    </recommendedName>
</protein>
<dbReference type="Gene3D" id="3.40.50.10810">
    <property type="entry name" value="Tandem AAA-ATPase domain"/>
    <property type="match status" value="1"/>
</dbReference>
<keyword evidence="5" id="KW-1185">Reference proteome</keyword>
<proteinExistence type="predicted"/>
<dbReference type="GO" id="GO:0005524">
    <property type="term" value="F:ATP binding"/>
    <property type="evidence" value="ECO:0007669"/>
    <property type="project" value="InterPro"/>
</dbReference>
<dbReference type="CDD" id="cd18012">
    <property type="entry name" value="DEXQc_arch_SWI2_SNF2"/>
    <property type="match status" value="1"/>
</dbReference>
<dbReference type="SMART" id="SM00487">
    <property type="entry name" value="DEXDc"/>
    <property type="match status" value="1"/>
</dbReference>
<dbReference type="PANTHER" id="PTHR10799">
    <property type="entry name" value="SNF2/RAD54 HELICASE FAMILY"/>
    <property type="match status" value="1"/>
</dbReference>
<dbReference type="Pfam" id="PF00271">
    <property type="entry name" value="Helicase_C"/>
    <property type="match status" value="1"/>
</dbReference>